<protein>
    <submittedName>
        <fullName evidence="2 4">Uncharacterized protein</fullName>
    </submittedName>
</protein>
<evidence type="ECO:0000313" key="2">
    <source>
        <dbReference type="EMBL" id="VDP31884.1"/>
    </source>
</evidence>
<feature type="transmembrane region" description="Helical" evidence="1">
    <location>
        <begin position="6"/>
        <end position="27"/>
    </location>
</feature>
<sequence length="37" mass="4327">MLNFSLIINSILFPLSYSFKTCSLFFLTTCLHQLTRL</sequence>
<gene>
    <name evidence="2" type="ORF">SCUD_LOCUS8663</name>
</gene>
<keyword evidence="1" id="KW-0812">Transmembrane</keyword>
<evidence type="ECO:0000256" key="1">
    <source>
        <dbReference type="SAM" id="Phobius"/>
    </source>
</evidence>
<name>A0A183K100_9TREM</name>
<dbReference type="EMBL" id="UZAK01032849">
    <property type="protein sequence ID" value="VDP31884.1"/>
    <property type="molecule type" value="Genomic_DNA"/>
</dbReference>
<dbReference type="WBParaSite" id="SCUD_0000866301-mRNA-1">
    <property type="protein sequence ID" value="SCUD_0000866301-mRNA-1"/>
    <property type="gene ID" value="SCUD_0000866301"/>
</dbReference>
<evidence type="ECO:0000313" key="3">
    <source>
        <dbReference type="Proteomes" id="UP000279833"/>
    </source>
</evidence>
<reference evidence="2 3" key="2">
    <citation type="submission" date="2018-11" db="EMBL/GenBank/DDBJ databases">
        <authorList>
            <consortium name="Pathogen Informatics"/>
        </authorList>
    </citation>
    <scope>NUCLEOTIDE SEQUENCE [LARGE SCALE GENOMIC DNA]</scope>
    <source>
        <strain evidence="2">Dakar</strain>
        <strain evidence="3">Dakar, Senegal</strain>
    </source>
</reference>
<keyword evidence="1" id="KW-0472">Membrane</keyword>
<evidence type="ECO:0000313" key="4">
    <source>
        <dbReference type="WBParaSite" id="SCUD_0000866301-mRNA-1"/>
    </source>
</evidence>
<dbReference type="AlphaFoldDB" id="A0A183K100"/>
<keyword evidence="1" id="KW-1133">Transmembrane helix</keyword>
<reference evidence="4" key="1">
    <citation type="submission" date="2016-06" db="UniProtKB">
        <authorList>
            <consortium name="WormBaseParasite"/>
        </authorList>
    </citation>
    <scope>IDENTIFICATION</scope>
</reference>
<dbReference type="Proteomes" id="UP000279833">
    <property type="component" value="Unassembled WGS sequence"/>
</dbReference>
<keyword evidence="3" id="KW-1185">Reference proteome</keyword>
<accession>A0A183K100</accession>
<proteinExistence type="predicted"/>
<organism evidence="4">
    <name type="scientific">Schistosoma curassoni</name>
    <dbReference type="NCBI Taxonomy" id="6186"/>
    <lineage>
        <taxon>Eukaryota</taxon>
        <taxon>Metazoa</taxon>
        <taxon>Spiralia</taxon>
        <taxon>Lophotrochozoa</taxon>
        <taxon>Platyhelminthes</taxon>
        <taxon>Trematoda</taxon>
        <taxon>Digenea</taxon>
        <taxon>Strigeidida</taxon>
        <taxon>Schistosomatoidea</taxon>
        <taxon>Schistosomatidae</taxon>
        <taxon>Schistosoma</taxon>
    </lineage>
</organism>